<dbReference type="SMART" id="SM00736">
    <property type="entry name" value="CADG"/>
    <property type="match status" value="3"/>
</dbReference>
<sequence>MNFFTLLNRLLVIQLFCSLLYGAYGQTLPLRYTDVYRGNFILIGSPVGQEAAAGTPTPLTGTVGATGANTADSSPDVFWRSDSPSAGQAEANTSITAANARTAAQLNIPVGAVVKKAYLVWAGTLSAPPTGPFSVSIQYGNSTNNGLISDYHVTGPNNSYQAIKDITAIVQAEGSGTYTVSGVPCIALANLNNSNLFGGWSMVVFYESSSEPYRVLSLNAGLQGVSSATPYSATYSDLGVINGTVRLGIVAYEGDNTGVGDALSVNGTIQTNDLNPANNFFNGTRSTDGVAASVVGDLPRLTGTAGSMSGIDLDIIDITGSVTQGANSFTVAATSVGDVFFLGVLASSTEAILPTPTIGSFAATPDPVCSGSPVTFTATIGNVTGAYDFTLTNGSSTTTGTTSTTVLSQVLTTSGSGSQNFTLTVSDNGQSASATANVTVNNSATAVLSNNGPLSCTLTNVTLTASGGTSFTFVNSNGTVLAGSGNTRTVTTPGTYSVTVTNASGCISTTSTTVTSLTANVLVSNPTTTTAVQGVNFFQSFTASGGSSPYSYSLISGILPTGLSLSSTTGTLSGTATENSSYSITVQATDANGCVGTSAVYNLVVHEIIPIRYVRAGASGSGTSWANASGDVQAMINAVGVEQVWVAAGTYKPTATAVRNISFSMKNGVAIYGGFPASGNPTLAERQPTSYSTILSGDIDNDGALTNNSYHVISNPIGLTTGVLDGFIITGGNANAGSEPSIDGGGMFNNGAGGVCNPIVRNCLFLNNFASNRGGAVYNYARSNSSISSPQFINCSFMNNSSANGGGAIWNAGNAFNASSSPQFINCSFVANISTSIGGAITNDGFDRGNANPQLTNCSFLNNSAAQGGAIWSQGSYSSFPGNSNTQLTNCVFFNNGGSNSIHNSPGNATVTGTYSLFEPDVTGYVSGPGNLTTTVSPFVSTTNTQLNACSPAINTGSTSAYTAVSAPSTDLAGNPRFYQNGLIDMGAYELQVPSASLGITQQPPSGTAICAGATVTVTISVSGSSPTYQWYKDGISLGATQQSATLTLPNVTTAQAGSYSVIVANSCSSVTSTAFSLSVNPLPTPSLVASGTITCTQTSVTLTAGGGSSYLFSGSGIVNQNPTSGTALVNAGGLYSLTVTSASGCSSSSTLTVDQNTTLPVVSISPASTTLTCSSPSVSLSATGSGTYRWNTGAITQTIAVSTATTYSVTLTGTNGCTASASVVVGQDNAAPTVSISPSSATLTCTSPIVSLSAVGSGTYRWNTGATTSSISVSVADTYSVTLTGANGCTSTTSASISIDQTPPSLTISPASATLTCTNPVVSLSAIGTGNYRWSTGAATPVISTSIADTYSVTLTGANGCSVSASAQVILDQTPPLVSINPTSATLTCVTPVVSLSAVGSGTYRWSTGATTSTISATTGGSYSVTLTATNGCTASASTSISLDNTPPTVGIIPSVGTPTGATLTCSTTSISLSAVGSGSGTYHWNTGATTSLISVTNAGTYSVTLTGANSCTAVSSTTITLNNTPPSLTVSPSSATLTCTNPTVSLSAIGTGSLRWNTGATTSSISVSVAGTYSVTLTGANGCTSTANTNVIYQNCAPTLINNIPSQSAVAANVFSYTISPNTFTDAETPNSLTLTVSGLPAGLSFVSPNTITGIPSTTVGSPFTVTVVATDPGGLSASTSFLLNVQQRSFDITGVTMLDCNHISYFERRINFTVSFETTYGQPISLSVVNEARTVAINEPYQLTVYTDNPVIVFKASQQGTLGEATFSYNWLAFCANGNPRVENSIPPQSATVGQAFSYTIPSNTFTDAETPNSLSLSVVGLPQGLSFVAPATVTGTVSASTSAFYSVTITATDPAGGSVSTILPLSVVNPGGCGSMFTLKAGDWNNASVWSCDRVPLITDVVTLNHAVSLPATYQAQAMRVIYGATGRLLFGASSRLRLGAN</sequence>
<accession>A0A927AU09</accession>
<evidence type="ECO:0000259" key="8">
    <source>
        <dbReference type="PROSITE" id="PS50835"/>
    </source>
</evidence>
<keyword evidence="7" id="KW-0998">Cell outer membrane</keyword>
<dbReference type="EMBL" id="JACWZY010000011">
    <property type="protein sequence ID" value="MBD2701847.1"/>
    <property type="molecule type" value="Genomic_DNA"/>
</dbReference>
<dbReference type="InterPro" id="IPR011050">
    <property type="entry name" value="Pectin_lyase_fold/virulence"/>
</dbReference>
<dbReference type="InterPro" id="IPR003599">
    <property type="entry name" value="Ig_sub"/>
</dbReference>
<gene>
    <name evidence="9" type="ORF">IC229_14450</name>
</gene>
<evidence type="ECO:0000313" key="9">
    <source>
        <dbReference type="EMBL" id="MBD2701847.1"/>
    </source>
</evidence>
<dbReference type="InterPro" id="IPR015919">
    <property type="entry name" value="Cadherin-like_sf"/>
</dbReference>
<keyword evidence="5" id="KW-0732">Signal</keyword>
<dbReference type="InterPro" id="IPR003368">
    <property type="entry name" value="POMP_repeat"/>
</dbReference>
<evidence type="ECO:0000256" key="1">
    <source>
        <dbReference type="ARBA" id="ARBA00004196"/>
    </source>
</evidence>
<dbReference type="Proteomes" id="UP000598820">
    <property type="component" value="Unassembled WGS sequence"/>
</dbReference>
<evidence type="ECO:0000256" key="4">
    <source>
        <dbReference type="ARBA" id="ARBA00022525"/>
    </source>
</evidence>
<protein>
    <submittedName>
        <fullName evidence="9">Ig domain-containing protein</fullName>
    </submittedName>
</protein>
<dbReference type="Gene3D" id="2.60.40.10">
    <property type="entry name" value="Immunoglobulins"/>
    <property type="match status" value="4"/>
</dbReference>
<reference evidence="9" key="1">
    <citation type="submission" date="2020-09" db="EMBL/GenBank/DDBJ databases">
        <authorList>
            <person name="Kim M.K."/>
        </authorList>
    </citation>
    <scope>NUCLEOTIDE SEQUENCE</scope>
    <source>
        <strain evidence="9">BT702</strain>
    </source>
</reference>
<dbReference type="SMART" id="SM00409">
    <property type="entry name" value="IG"/>
    <property type="match status" value="2"/>
</dbReference>
<dbReference type="InterPro" id="IPR036179">
    <property type="entry name" value="Ig-like_dom_sf"/>
</dbReference>
<evidence type="ECO:0000256" key="5">
    <source>
        <dbReference type="ARBA" id="ARBA00022729"/>
    </source>
</evidence>
<dbReference type="RefSeq" id="WP_190887705.1">
    <property type="nucleotide sequence ID" value="NZ_JACWZY010000011.1"/>
</dbReference>
<dbReference type="Pfam" id="PF13927">
    <property type="entry name" value="Ig_3"/>
    <property type="match status" value="1"/>
</dbReference>
<dbReference type="InterPro" id="IPR059226">
    <property type="entry name" value="Choice_anch_Q_dom"/>
</dbReference>
<evidence type="ECO:0000313" key="10">
    <source>
        <dbReference type="Proteomes" id="UP000598820"/>
    </source>
</evidence>
<comment type="caution">
    <text evidence="9">The sequence shown here is derived from an EMBL/GenBank/DDBJ whole genome shotgun (WGS) entry which is preliminary data.</text>
</comment>
<dbReference type="SUPFAM" id="SSF48726">
    <property type="entry name" value="Immunoglobulin"/>
    <property type="match status" value="1"/>
</dbReference>
<dbReference type="InterPro" id="IPR007110">
    <property type="entry name" value="Ig-like_dom"/>
</dbReference>
<dbReference type="NCBIfam" id="NF041518">
    <property type="entry name" value="choice_anch_Q"/>
    <property type="match status" value="1"/>
</dbReference>
<dbReference type="SUPFAM" id="SSF49313">
    <property type="entry name" value="Cadherin-like"/>
    <property type="match status" value="3"/>
</dbReference>
<evidence type="ECO:0000256" key="3">
    <source>
        <dbReference type="ARBA" id="ARBA00004613"/>
    </source>
</evidence>
<evidence type="ECO:0000256" key="2">
    <source>
        <dbReference type="ARBA" id="ARBA00004442"/>
    </source>
</evidence>
<dbReference type="GO" id="GO:0009279">
    <property type="term" value="C:cell outer membrane"/>
    <property type="evidence" value="ECO:0007669"/>
    <property type="project" value="UniProtKB-SubCell"/>
</dbReference>
<dbReference type="Pfam" id="PF02415">
    <property type="entry name" value="Chlam_PMP"/>
    <property type="match status" value="3"/>
</dbReference>
<dbReference type="SUPFAM" id="SSF51126">
    <property type="entry name" value="Pectin lyase-like"/>
    <property type="match status" value="1"/>
</dbReference>
<feature type="domain" description="Ig-like" evidence="8">
    <location>
        <begin position="1449"/>
        <end position="1524"/>
    </location>
</feature>
<keyword evidence="4" id="KW-0964">Secreted</keyword>
<dbReference type="InterPro" id="IPR013783">
    <property type="entry name" value="Ig-like_fold"/>
</dbReference>
<evidence type="ECO:0000256" key="6">
    <source>
        <dbReference type="ARBA" id="ARBA00023136"/>
    </source>
</evidence>
<feature type="domain" description="Ig-like" evidence="8">
    <location>
        <begin position="994"/>
        <end position="1079"/>
    </location>
</feature>
<comment type="subcellular location">
    <subcellularLocation>
        <location evidence="1">Cell envelope</location>
    </subcellularLocation>
    <subcellularLocation>
        <location evidence="2">Cell outer membrane</location>
    </subcellularLocation>
    <subcellularLocation>
        <location evidence="3">Secreted</location>
    </subcellularLocation>
</comment>
<dbReference type="PROSITE" id="PS50835">
    <property type="entry name" value="IG_LIKE"/>
    <property type="match status" value="2"/>
</dbReference>
<proteinExistence type="predicted"/>
<dbReference type="InterPro" id="IPR006644">
    <property type="entry name" value="Cadg"/>
</dbReference>
<dbReference type="GO" id="GO:0005509">
    <property type="term" value="F:calcium ion binding"/>
    <property type="evidence" value="ECO:0007669"/>
    <property type="project" value="InterPro"/>
</dbReference>
<evidence type="ECO:0000256" key="7">
    <source>
        <dbReference type="ARBA" id="ARBA00023237"/>
    </source>
</evidence>
<keyword evidence="10" id="KW-1185">Reference proteome</keyword>
<organism evidence="9 10">
    <name type="scientific">Spirosoma profusum</name>
    <dbReference type="NCBI Taxonomy" id="2771354"/>
    <lineage>
        <taxon>Bacteria</taxon>
        <taxon>Pseudomonadati</taxon>
        <taxon>Bacteroidota</taxon>
        <taxon>Cytophagia</taxon>
        <taxon>Cytophagales</taxon>
        <taxon>Cytophagaceae</taxon>
        <taxon>Spirosoma</taxon>
    </lineage>
</organism>
<dbReference type="Pfam" id="PF05345">
    <property type="entry name" value="He_PIG"/>
    <property type="match status" value="3"/>
</dbReference>
<dbReference type="GO" id="GO:0005576">
    <property type="term" value="C:extracellular region"/>
    <property type="evidence" value="ECO:0007669"/>
    <property type="project" value="UniProtKB-SubCell"/>
</dbReference>
<name>A0A927AU09_9BACT</name>
<keyword evidence="6" id="KW-0472">Membrane</keyword>